<evidence type="ECO:0000313" key="2">
    <source>
        <dbReference type="Proteomes" id="UP000199568"/>
    </source>
</evidence>
<dbReference type="Proteomes" id="UP000199568">
    <property type="component" value="Unassembled WGS sequence"/>
</dbReference>
<keyword evidence="2" id="KW-1185">Reference proteome</keyword>
<accession>A0A1I0FTM7</accession>
<dbReference type="EMBL" id="FOHU01000016">
    <property type="protein sequence ID" value="SET61676.1"/>
    <property type="molecule type" value="Genomic_DNA"/>
</dbReference>
<reference evidence="1 2" key="1">
    <citation type="submission" date="2016-10" db="EMBL/GenBank/DDBJ databases">
        <authorList>
            <person name="de Groot N.N."/>
        </authorList>
    </citation>
    <scope>NUCLEOTIDE SEQUENCE [LARGE SCALE GENOMIC DNA]</scope>
    <source>
        <strain evidence="1 2">DSM 18979</strain>
    </source>
</reference>
<name>A0A1I0FTM7_9FIRM</name>
<proteinExistence type="predicted"/>
<gene>
    <name evidence="1" type="ORF">SAMN05660297_02941</name>
</gene>
<sequence length="57" mass="6806">MNSKRIVAICLKILSIVRNYTSHDIDSNFYVFQDSKYAIEMYMIILNCYLIAYKLVY</sequence>
<organism evidence="1 2">
    <name type="scientific">Natronincola peptidivorans</name>
    <dbReference type="NCBI Taxonomy" id="426128"/>
    <lineage>
        <taxon>Bacteria</taxon>
        <taxon>Bacillati</taxon>
        <taxon>Bacillota</taxon>
        <taxon>Clostridia</taxon>
        <taxon>Peptostreptococcales</taxon>
        <taxon>Natronincolaceae</taxon>
        <taxon>Natronincola</taxon>
    </lineage>
</organism>
<protein>
    <submittedName>
        <fullName evidence="1">Uncharacterized protein</fullName>
    </submittedName>
</protein>
<dbReference type="AlphaFoldDB" id="A0A1I0FTM7"/>
<evidence type="ECO:0000313" key="1">
    <source>
        <dbReference type="EMBL" id="SET61676.1"/>
    </source>
</evidence>